<accession>A0AAV4X4G9</accession>
<gene>
    <name evidence="5" type="ORF">CDAR_543061</name>
</gene>
<protein>
    <recommendedName>
        <fullName evidence="4">Saposin B-type domain-containing protein</fullName>
    </recommendedName>
</protein>
<dbReference type="PROSITE" id="PS50015">
    <property type="entry name" value="SAP_B"/>
    <property type="match status" value="1"/>
</dbReference>
<evidence type="ECO:0000256" key="3">
    <source>
        <dbReference type="SAM" id="SignalP"/>
    </source>
</evidence>
<proteinExistence type="predicted"/>
<keyword evidence="3" id="KW-0732">Signal</keyword>
<name>A0AAV4X4G9_9ARAC</name>
<dbReference type="EMBL" id="BPLQ01015707">
    <property type="protein sequence ID" value="GIY90057.1"/>
    <property type="molecule type" value="Genomic_DNA"/>
</dbReference>
<feature type="domain" description="Saposin B-type" evidence="4">
    <location>
        <begin position="30"/>
        <end position="131"/>
    </location>
</feature>
<keyword evidence="6" id="KW-1185">Reference proteome</keyword>
<evidence type="ECO:0000259" key="4">
    <source>
        <dbReference type="PROSITE" id="PS50015"/>
    </source>
</evidence>
<keyword evidence="1" id="KW-1015">Disulfide bond</keyword>
<feature type="chain" id="PRO_5043764064" description="Saposin B-type domain-containing protein" evidence="3">
    <location>
        <begin position="23"/>
        <end position="193"/>
    </location>
</feature>
<evidence type="ECO:0000313" key="6">
    <source>
        <dbReference type="Proteomes" id="UP001054837"/>
    </source>
</evidence>
<feature type="signal peptide" evidence="3">
    <location>
        <begin position="1"/>
        <end position="22"/>
    </location>
</feature>
<sequence length="193" mass="21981">MRFYIILSLCFFILLNWGISEAAESNKIGQPLLCHGCVAVLKELHKLLKDSSGRKKVVQQSLGRLCEINNFVSYTFSPPKMIKACNYVVGTHKKELTENLIEYYRKFKTAENLPLQEKFCDHVIKACEGTRRPTKDSEMKPHGLSMDAANEQLQKAADTGFQTIQSSAEEDHFPQIEKPQKQLLTTPLPHEEL</sequence>
<dbReference type="InterPro" id="IPR008139">
    <property type="entry name" value="SaposinB_dom"/>
</dbReference>
<reference evidence="5 6" key="1">
    <citation type="submission" date="2021-06" db="EMBL/GenBank/DDBJ databases">
        <title>Caerostris darwini draft genome.</title>
        <authorList>
            <person name="Kono N."/>
            <person name="Arakawa K."/>
        </authorList>
    </citation>
    <scope>NUCLEOTIDE SEQUENCE [LARGE SCALE GENOMIC DNA]</scope>
</reference>
<evidence type="ECO:0000313" key="5">
    <source>
        <dbReference type="EMBL" id="GIY90057.1"/>
    </source>
</evidence>
<evidence type="ECO:0000256" key="1">
    <source>
        <dbReference type="ARBA" id="ARBA00023157"/>
    </source>
</evidence>
<comment type="caution">
    <text evidence="5">The sequence shown here is derived from an EMBL/GenBank/DDBJ whole genome shotgun (WGS) entry which is preliminary data.</text>
</comment>
<organism evidence="5 6">
    <name type="scientific">Caerostris darwini</name>
    <dbReference type="NCBI Taxonomy" id="1538125"/>
    <lineage>
        <taxon>Eukaryota</taxon>
        <taxon>Metazoa</taxon>
        <taxon>Ecdysozoa</taxon>
        <taxon>Arthropoda</taxon>
        <taxon>Chelicerata</taxon>
        <taxon>Arachnida</taxon>
        <taxon>Araneae</taxon>
        <taxon>Araneomorphae</taxon>
        <taxon>Entelegynae</taxon>
        <taxon>Araneoidea</taxon>
        <taxon>Araneidae</taxon>
        <taxon>Caerostris</taxon>
    </lineage>
</organism>
<dbReference type="Gene3D" id="1.10.225.10">
    <property type="entry name" value="Saposin-like"/>
    <property type="match status" value="1"/>
</dbReference>
<dbReference type="Proteomes" id="UP001054837">
    <property type="component" value="Unassembled WGS sequence"/>
</dbReference>
<feature type="compositionally biased region" description="Basic and acidic residues" evidence="2">
    <location>
        <begin position="169"/>
        <end position="180"/>
    </location>
</feature>
<evidence type="ECO:0000256" key="2">
    <source>
        <dbReference type="SAM" id="MobiDB-lite"/>
    </source>
</evidence>
<feature type="region of interest" description="Disordered" evidence="2">
    <location>
        <begin position="157"/>
        <end position="193"/>
    </location>
</feature>
<dbReference type="AlphaFoldDB" id="A0AAV4X4G9"/>